<reference evidence="1 2" key="1">
    <citation type="journal article" date="2008" name="DNA Res.">
        <title>Determination of the genome sequence of Porphyromonas gingivalis strain ATCC 33277 and genomic comparison with strain W83 revealed extensive genome rearrangements in P. gingivalis.</title>
        <authorList>
            <person name="Naito M."/>
            <person name="Hirakawa H."/>
            <person name="Yamashita A."/>
            <person name="Ohara N."/>
            <person name="Shoji M."/>
            <person name="Yukitake H."/>
            <person name="Nakayama K."/>
            <person name="Toh H."/>
            <person name="Yoshimura F."/>
            <person name="Kuhara S."/>
            <person name="Hattori M."/>
            <person name="Hayashi T."/>
            <person name="Nakayama K."/>
        </authorList>
    </citation>
    <scope>NUCLEOTIDE SEQUENCE [LARGE SCALE GENOMIC DNA]</scope>
    <source>
        <strain evidence="2">ATCC 33277 / DSM 20709 / CIP 103683 / JCM 12257 / NCTC 11834 / 2561</strain>
    </source>
</reference>
<proteinExistence type="predicted"/>
<name>B2RIX0_PORG3</name>
<evidence type="ECO:0000313" key="2">
    <source>
        <dbReference type="Proteomes" id="UP000008842"/>
    </source>
</evidence>
<protein>
    <submittedName>
        <fullName evidence="1">Uncharacterized protein</fullName>
    </submittedName>
</protein>
<dbReference type="AlphaFoldDB" id="B2RIX0"/>
<dbReference type="HOGENOM" id="CLU_3139009_0_0_10"/>
<organism evidence="1 2">
    <name type="scientific">Porphyromonas gingivalis (strain ATCC 33277 / DSM 20709 / CIP 103683 / JCM 12257 / NCTC 11834 / 2561)</name>
    <dbReference type="NCBI Taxonomy" id="431947"/>
    <lineage>
        <taxon>Bacteria</taxon>
        <taxon>Pseudomonadati</taxon>
        <taxon>Bacteroidota</taxon>
        <taxon>Bacteroidia</taxon>
        <taxon>Bacteroidales</taxon>
        <taxon>Porphyromonadaceae</taxon>
        <taxon>Porphyromonas</taxon>
    </lineage>
</organism>
<gene>
    <name evidence="1" type="ordered locus">PGN_0796</name>
</gene>
<dbReference type="Proteomes" id="UP000008842">
    <property type="component" value="Chromosome"/>
</dbReference>
<sequence>MRGCDMEYWDVLYAVFRAILKISYLKVLFGARYDCPDADKASIESQKGR</sequence>
<dbReference type="KEGG" id="pgn:PGN_0796"/>
<evidence type="ECO:0000313" key="1">
    <source>
        <dbReference type="EMBL" id="BAG33315.1"/>
    </source>
</evidence>
<accession>B2RIX0</accession>
<dbReference type="EMBL" id="AP009380">
    <property type="protein sequence ID" value="BAG33315.1"/>
    <property type="molecule type" value="Genomic_DNA"/>
</dbReference>